<evidence type="ECO:0000313" key="2">
    <source>
        <dbReference type="EMBL" id="OAA68242.1"/>
    </source>
</evidence>
<dbReference type="STRING" id="1081102.A0A162JFP5"/>
<gene>
    <name evidence="2" type="ORF">SPI_00437</name>
</gene>
<evidence type="ECO:0000313" key="3">
    <source>
        <dbReference type="Proteomes" id="UP000076874"/>
    </source>
</evidence>
<accession>A0A162JFP5</accession>
<name>A0A162JFP5_9HYPO</name>
<protein>
    <submittedName>
        <fullName evidence="2">Uncharacterized protein</fullName>
    </submittedName>
</protein>
<feature type="region of interest" description="Disordered" evidence="1">
    <location>
        <begin position="102"/>
        <end position="209"/>
    </location>
</feature>
<sequence>MCFPCWPFSDVYLEDDPLEPARRNGVYQYEWNGQQWVLKPTHKTMSSSPPSSPTPSRQQRCKQRNRRVSFGLQSADVPKPKAFSLASFPYFEESSSFPSTAAAAAASAAPAPTKSRSHRHRHNHHPTPTHSDTNNNNGNTASQDRRARVDDTDDEVAHADHAGASSKTRGKKSRGNDNGTGNENSNGNTDGQPPATKEASTINGPFKFGSGVDNNNNTIAANVGPNPAIGVNTVFTHTNGPSVPFPGYPVFAPPPPQQQQQQQSFAIPGFPGFAPAGATMPPGLATGPPQGTMAATAADSLAATGVSFSPAVPDATNGPMVHTYVPRNDVPLVAVPGPGGVGAVYLQPQHYQLYLQQLQQLQQPQPQQLSPTTAPGIPLGGIAIASTTAPMMPVIAQPQPGQPQPVIVQPVPMVYSANGGVGGAGGPPMMMNMGMGMPGTFPGGTVHPEPALGVGQTAGETLQEQIEFAHANNMYEPQDFKPADDDKSRFYWVRELDNNWTQRSRATIDHIGCRWYITDGGVFYAVRLPN</sequence>
<feature type="compositionally biased region" description="Low complexity" evidence="1">
    <location>
        <begin position="176"/>
        <end position="191"/>
    </location>
</feature>
<feature type="region of interest" description="Disordered" evidence="1">
    <location>
        <begin position="41"/>
        <end position="74"/>
    </location>
</feature>
<keyword evidence="3" id="KW-1185">Reference proteome</keyword>
<feature type="compositionally biased region" description="Basic residues" evidence="1">
    <location>
        <begin position="115"/>
        <end position="127"/>
    </location>
</feature>
<dbReference type="AlphaFoldDB" id="A0A162JFP5"/>
<dbReference type="Proteomes" id="UP000076874">
    <property type="component" value="Unassembled WGS sequence"/>
</dbReference>
<evidence type="ECO:0000256" key="1">
    <source>
        <dbReference type="SAM" id="MobiDB-lite"/>
    </source>
</evidence>
<feature type="compositionally biased region" description="Low complexity" evidence="1">
    <location>
        <begin position="102"/>
        <end position="113"/>
    </location>
</feature>
<proteinExistence type="predicted"/>
<reference evidence="2 3" key="1">
    <citation type="journal article" date="2016" name="Genome Biol. Evol.">
        <title>Divergent and convergent evolution of fungal pathogenicity.</title>
        <authorList>
            <person name="Shang Y."/>
            <person name="Xiao G."/>
            <person name="Zheng P."/>
            <person name="Cen K."/>
            <person name="Zhan S."/>
            <person name="Wang C."/>
        </authorList>
    </citation>
    <scope>NUCLEOTIDE SEQUENCE [LARGE SCALE GENOMIC DNA]</scope>
    <source>
        <strain evidence="2 3">RCEF 264</strain>
    </source>
</reference>
<dbReference type="OrthoDB" id="5194044at2759"/>
<comment type="caution">
    <text evidence="2">The sequence shown here is derived from an EMBL/GenBank/DDBJ whole genome shotgun (WGS) entry which is preliminary data.</text>
</comment>
<dbReference type="EMBL" id="AZHD01000001">
    <property type="protein sequence ID" value="OAA68242.1"/>
    <property type="molecule type" value="Genomic_DNA"/>
</dbReference>
<organism evidence="2 3">
    <name type="scientific">Niveomyces insectorum RCEF 264</name>
    <dbReference type="NCBI Taxonomy" id="1081102"/>
    <lineage>
        <taxon>Eukaryota</taxon>
        <taxon>Fungi</taxon>
        <taxon>Dikarya</taxon>
        <taxon>Ascomycota</taxon>
        <taxon>Pezizomycotina</taxon>
        <taxon>Sordariomycetes</taxon>
        <taxon>Hypocreomycetidae</taxon>
        <taxon>Hypocreales</taxon>
        <taxon>Cordycipitaceae</taxon>
        <taxon>Niveomyces</taxon>
    </lineage>
</organism>
<feature type="compositionally biased region" description="Basic and acidic residues" evidence="1">
    <location>
        <begin position="143"/>
        <end position="161"/>
    </location>
</feature>
<feature type="compositionally biased region" description="Polar residues" evidence="1">
    <location>
        <begin position="132"/>
        <end position="142"/>
    </location>
</feature>